<keyword evidence="2" id="KW-1185">Reference proteome</keyword>
<name>A0A2V3J312_9FLOR</name>
<organism evidence="1 2">
    <name type="scientific">Gracilariopsis chorda</name>
    <dbReference type="NCBI Taxonomy" id="448386"/>
    <lineage>
        <taxon>Eukaryota</taxon>
        <taxon>Rhodophyta</taxon>
        <taxon>Florideophyceae</taxon>
        <taxon>Rhodymeniophycidae</taxon>
        <taxon>Gracilariales</taxon>
        <taxon>Gracilariaceae</taxon>
        <taxon>Gracilariopsis</taxon>
    </lineage>
</organism>
<accession>A0A2V3J312</accession>
<dbReference type="EMBL" id="NBIV01000020">
    <property type="protein sequence ID" value="PXF47780.1"/>
    <property type="molecule type" value="Genomic_DNA"/>
</dbReference>
<proteinExistence type="predicted"/>
<dbReference type="AlphaFoldDB" id="A0A2V3J312"/>
<dbReference type="Proteomes" id="UP000247409">
    <property type="component" value="Unassembled WGS sequence"/>
</dbReference>
<comment type="caution">
    <text evidence="1">The sequence shown here is derived from an EMBL/GenBank/DDBJ whole genome shotgun (WGS) entry which is preliminary data.</text>
</comment>
<evidence type="ECO:0000313" key="2">
    <source>
        <dbReference type="Proteomes" id="UP000247409"/>
    </source>
</evidence>
<evidence type="ECO:0000313" key="1">
    <source>
        <dbReference type="EMBL" id="PXF47780.1"/>
    </source>
</evidence>
<reference evidence="1 2" key="1">
    <citation type="journal article" date="2018" name="Mol. Biol. Evol.">
        <title>Analysis of the draft genome of the red seaweed Gracilariopsis chorda provides insights into genome size evolution in Rhodophyta.</title>
        <authorList>
            <person name="Lee J."/>
            <person name="Yang E.C."/>
            <person name="Graf L."/>
            <person name="Yang J.H."/>
            <person name="Qiu H."/>
            <person name="Zel Zion U."/>
            <person name="Chan C.X."/>
            <person name="Stephens T.G."/>
            <person name="Weber A.P.M."/>
            <person name="Boo G.H."/>
            <person name="Boo S.M."/>
            <person name="Kim K.M."/>
            <person name="Shin Y."/>
            <person name="Jung M."/>
            <person name="Lee S.J."/>
            <person name="Yim H.S."/>
            <person name="Lee J.H."/>
            <person name="Bhattacharya D."/>
            <person name="Yoon H.S."/>
        </authorList>
    </citation>
    <scope>NUCLEOTIDE SEQUENCE [LARGE SCALE GENOMIC DNA]</scope>
    <source>
        <strain evidence="1 2">SKKU-2015</strain>
        <tissue evidence="1">Whole body</tissue>
    </source>
</reference>
<sequence>MVSMTGDRCAPPYALDWDGHVIEFPEIN</sequence>
<protein>
    <submittedName>
        <fullName evidence="1">Uncharacterized protein</fullName>
    </submittedName>
</protein>
<gene>
    <name evidence="1" type="ORF">BWQ96_02462</name>
</gene>